<evidence type="ECO:0000313" key="4">
    <source>
        <dbReference type="Proteomes" id="UP000235836"/>
    </source>
</evidence>
<feature type="compositionally biased region" description="Pro residues" evidence="1">
    <location>
        <begin position="47"/>
        <end position="82"/>
    </location>
</feature>
<evidence type="ECO:0000256" key="1">
    <source>
        <dbReference type="SAM" id="MobiDB-lite"/>
    </source>
</evidence>
<feature type="transmembrane region" description="Helical" evidence="2">
    <location>
        <begin position="334"/>
        <end position="359"/>
    </location>
</feature>
<feature type="transmembrane region" description="Helical" evidence="2">
    <location>
        <begin position="219"/>
        <end position="246"/>
    </location>
</feature>
<dbReference type="GO" id="GO:0016020">
    <property type="term" value="C:membrane"/>
    <property type="evidence" value="ECO:0007669"/>
    <property type="project" value="InterPro"/>
</dbReference>
<dbReference type="AlphaFoldDB" id="A0A2N6T4R1"/>
<keyword evidence="2" id="KW-0472">Membrane</keyword>
<evidence type="ECO:0000313" key="3">
    <source>
        <dbReference type="EMBL" id="PMC64313.1"/>
    </source>
</evidence>
<sequence>MTSNNIPKAASSHDIPAVPSPPVAPQPPTPPAAPAPPAPSAPGGAVPAPPAPPMPATPPAPPAPPTPPVAAVPAAPAAPKPPGGVESPATPAPAPRPAQEATKLEATKQTAQKPARSKAQNKTPKCLLMWALVGVVVLGVGVWASRSFLGSDAGQSFLEAYPGPAPMPENAPVGIPAWLNWAHFFNMFLMVLIIRTGLQVRGQRKPEAYWRPKKGGKKISLVLWFHLVLDVLWVLNGVIFVVLLFATGQWMRIVPTSWDVFPNAVSAGLQYLSLDWPTDNGWVYYNALQQLAYFVTVFIAAPLAIASGARMSMWWRNEWKAANKLFPAPVARAVHFPVLVYFLVFVVVHVGLVLTTGVLRNLNTMYAARGAVDPNEYAADWTGLIMFLVSLVVVATAVAVARPQFLAPVARLTGEVSTR</sequence>
<proteinExistence type="predicted"/>
<protein>
    <submittedName>
        <fullName evidence="3">Uncharacterized protein</fullName>
    </submittedName>
</protein>
<gene>
    <name evidence="3" type="ORF">CJ203_06090</name>
</gene>
<feature type="compositionally biased region" description="Pro residues" evidence="1">
    <location>
        <begin position="18"/>
        <end position="40"/>
    </location>
</feature>
<feature type="region of interest" description="Disordered" evidence="1">
    <location>
        <begin position="1"/>
        <end position="120"/>
    </location>
</feature>
<keyword evidence="2" id="KW-0812">Transmembrane</keyword>
<dbReference type="InterPro" id="IPR016174">
    <property type="entry name" value="Di-haem_cyt_TM"/>
</dbReference>
<dbReference type="EMBL" id="PNHG01000007">
    <property type="protein sequence ID" value="PMC64313.1"/>
    <property type="molecule type" value="Genomic_DNA"/>
</dbReference>
<dbReference type="Gene3D" id="1.20.950.20">
    <property type="entry name" value="Transmembrane di-heme cytochromes, Chain C"/>
    <property type="match status" value="1"/>
</dbReference>
<dbReference type="SUPFAM" id="SSF81342">
    <property type="entry name" value="Transmembrane di-heme cytochromes"/>
    <property type="match status" value="1"/>
</dbReference>
<feature type="compositionally biased region" description="Polar residues" evidence="1">
    <location>
        <begin position="107"/>
        <end position="120"/>
    </location>
</feature>
<comment type="caution">
    <text evidence="3">The sequence shown here is derived from an EMBL/GenBank/DDBJ whole genome shotgun (WGS) entry which is preliminary data.</text>
</comment>
<accession>A0A2N6T4R1</accession>
<feature type="transmembrane region" description="Helical" evidence="2">
    <location>
        <begin position="291"/>
        <end position="313"/>
    </location>
</feature>
<evidence type="ECO:0000256" key="2">
    <source>
        <dbReference type="SAM" id="Phobius"/>
    </source>
</evidence>
<keyword evidence="4" id="KW-1185">Reference proteome</keyword>
<dbReference type="Proteomes" id="UP000235836">
    <property type="component" value="Unassembled WGS sequence"/>
</dbReference>
<reference evidence="3 4" key="1">
    <citation type="submission" date="2017-09" db="EMBL/GenBank/DDBJ databases">
        <title>Bacterial strain isolated from the female urinary microbiota.</title>
        <authorList>
            <person name="Thomas-White K."/>
            <person name="Kumar N."/>
            <person name="Forster S."/>
            <person name="Putonti C."/>
            <person name="Lawley T."/>
            <person name="Wolfe A.J."/>
        </authorList>
    </citation>
    <scope>NUCLEOTIDE SEQUENCE [LARGE SCALE GENOMIC DNA]</scope>
    <source>
        <strain evidence="3 4">UMB0792</strain>
    </source>
</reference>
<feature type="transmembrane region" description="Helical" evidence="2">
    <location>
        <begin position="178"/>
        <end position="198"/>
    </location>
</feature>
<feature type="transmembrane region" description="Helical" evidence="2">
    <location>
        <begin position="126"/>
        <end position="144"/>
    </location>
</feature>
<dbReference type="RefSeq" id="WP_102723953.1">
    <property type="nucleotide sequence ID" value="NZ_PNHG01000007.1"/>
</dbReference>
<dbReference type="GO" id="GO:0022904">
    <property type="term" value="P:respiratory electron transport chain"/>
    <property type="evidence" value="ECO:0007669"/>
    <property type="project" value="InterPro"/>
</dbReference>
<feature type="transmembrane region" description="Helical" evidence="2">
    <location>
        <begin position="379"/>
        <end position="401"/>
    </location>
</feature>
<name>A0A2N6T4R1_9CORY</name>
<organism evidence="3 4">
    <name type="scientific">Corynebacterium tuscaniense</name>
    <dbReference type="NCBI Taxonomy" id="302449"/>
    <lineage>
        <taxon>Bacteria</taxon>
        <taxon>Bacillati</taxon>
        <taxon>Actinomycetota</taxon>
        <taxon>Actinomycetes</taxon>
        <taxon>Mycobacteriales</taxon>
        <taxon>Corynebacteriaceae</taxon>
        <taxon>Corynebacterium</taxon>
    </lineage>
</organism>
<keyword evidence="2" id="KW-1133">Transmembrane helix</keyword>